<accession>X1QA04</accession>
<dbReference type="EMBL" id="BARV01030330">
    <property type="protein sequence ID" value="GAI40094.1"/>
    <property type="molecule type" value="Genomic_DNA"/>
</dbReference>
<name>X1QA04_9ZZZZ</name>
<sequence length="43" mass="5014">MVITTREQELRTEVLANLKNLRATVRGYGQPEFPTPYHSNIRL</sequence>
<dbReference type="AlphaFoldDB" id="X1QA04"/>
<proteinExistence type="predicted"/>
<protein>
    <submittedName>
        <fullName evidence="1">Uncharacterized protein</fullName>
    </submittedName>
</protein>
<reference evidence="1" key="1">
    <citation type="journal article" date="2014" name="Front. Microbiol.">
        <title>High frequency of phylogenetically diverse reductive dehalogenase-homologous genes in deep subseafloor sedimentary metagenomes.</title>
        <authorList>
            <person name="Kawai M."/>
            <person name="Futagami T."/>
            <person name="Toyoda A."/>
            <person name="Takaki Y."/>
            <person name="Nishi S."/>
            <person name="Hori S."/>
            <person name="Arai W."/>
            <person name="Tsubouchi T."/>
            <person name="Morono Y."/>
            <person name="Uchiyama I."/>
            <person name="Ito T."/>
            <person name="Fujiyama A."/>
            <person name="Inagaki F."/>
            <person name="Takami H."/>
        </authorList>
    </citation>
    <scope>NUCLEOTIDE SEQUENCE</scope>
    <source>
        <strain evidence="1">Expedition CK06-06</strain>
    </source>
</reference>
<evidence type="ECO:0000313" key="1">
    <source>
        <dbReference type="EMBL" id="GAI40094.1"/>
    </source>
</evidence>
<gene>
    <name evidence="1" type="ORF">S06H3_48187</name>
</gene>
<organism evidence="1">
    <name type="scientific">marine sediment metagenome</name>
    <dbReference type="NCBI Taxonomy" id="412755"/>
    <lineage>
        <taxon>unclassified sequences</taxon>
        <taxon>metagenomes</taxon>
        <taxon>ecological metagenomes</taxon>
    </lineage>
</organism>
<feature type="non-terminal residue" evidence="1">
    <location>
        <position position="43"/>
    </location>
</feature>
<comment type="caution">
    <text evidence="1">The sequence shown here is derived from an EMBL/GenBank/DDBJ whole genome shotgun (WGS) entry which is preliminary data.</text>
</comment>